<dbReference type="EMBL" id="GQ918152">
    <property type="protein sequence ID" value="ADO00494.1"/>
    <property type="molecule type" value="Genomic_DNA"/>
</dbReference>
<name>G0T5H6_IRV9</name>
<keyword evidence="2" id="KW-1185">Reference proteome</keyword>
<organism evidence="1 2">
    <name type="scientific">Wiseana iridescent virus</name>
    <name type="common">WIV</name>
    <name type="synonym">Insect iridescent virus type 9</name>
    <dbReference type="NCBI Taxonomy" id="68347"/>
    <lineage>
        <taxon>Viruses</taxon>
        <taxon>Varidnaviria</taxon>
        <taxon>Bamfordvirae</taxon>
        <taxon>Nucleocytoviricota</taxon>
        <taxon>Megaviricetes</taxon>
        <taxon>Pimascovirales</taxon>
        <taxon>Pimascovirales incertae sedis</taxon>
        <taxon>Iridoviridae</taxon>
        <taxon>Betairidovirinae</taxon>
        <taxon>Chloriridovirus</taxon>
        <taxon>Chloriridovirus wiseana1</taxon>
        <taxon>Invertebrate iridescent virus 9</taxon>
    </lineage>
</organism>
<evidence type="ECO:0000313" key="2">
    <source>
        <dbReference type="Proteomes" id="UP000112896"/>
    </source>
</evidence>
<evidence type="ECO:0000313" key="1">
    <source>
        <dbReference type="EMBL" id="ADO00494.1"/>
    </source>
</evidence>
<dbReference type="GeneID" id="10963872"/>
<organismHost>
    <name type="scientific">Wiseana cervinata</name>
    <dbReference type="NCBI Taxonomy" id="107013"/>
</organismHost>
<accession>G0T5H6</accession>
<proteinExistence type="predicted"/>
<sequence length="347" mass="41176">MTLFLNIGIIFGQTAFKIFKKLETGKKVDLSEFHIKLDALHFNNLRDGYFNHLYRIKKISNCKLGVVHNGVRYYLYKDMPGVVLSHHTLQLFLNGELTLIKIEMILNVQINVLLEPLLNLRKCQSLNEALMNWSLNNNFNDINFIEIGYINHLKLFENNNIEFEDTDVQSILNTFLNCESVHLIPQRFLKKVLALQKKKDNTHFKVSKFMDIITFTTKHFIKLVRKYSKFENVVEVTRYNLNFPIELYINPKKIECKRKSLFLFKRNNDYIRLKSFAILHNLRWFFNTRYNSKKSLGFDGEYGRTINGYAQTFHKYDDVLLWLVTHPNTIEDVEFVILDPIPPNYIF</sequence>
<dbReference type="Proteomes" id="UP000112896">
    <property type="component" value="Segment"/>
</dbReference>
<dbReference type="KEGG" id="vg:10963872"/>
<dbReference type="RefSeq" id="YP_004732933.1">
    <property type="nucleotide sequence ID" value="NC_015780.1"/>
</dbReference>
<protein>
    <submittedName>
        <fullName evidence="1">Uncharacterized protein</fullName>
    </submittedName>
</protein>
<reference evidence="1 2" key="1">
    <citation type="journal article" date="2011" name="J. Virol.">
        <title>Genomic and proteomic analysis of invertebrate iridovirus type 9.</title>
        <authorList>
            <person name="Wong C.K."/>
            <person name="Young V.L."/>
            <person name="Kleffmann T."/>
            <person name="Ward V.K."/>
        </authorList>
    </citation>
    <scope>NUCLEOTIDE SEQUENCE [LARGE SCALE GENOMIC DNA]</scope>
</reference>